<accession>A0A6J3LTY3</accession>
<dbReference type="Proteomes" id="UP000504637">
    <property type="component" value="Unplaced"/>
</dbReference>
<name>A0A6J3LTY3_9PEZI</name>
<reference evidence="2" key="2">
    <citation type="submission" date="2020-04" db="EMBL/GenBank/DDBJ databases">
        <authorList>
            <consortium name="NCBI Genome Project"/>
        </authorList>
    </citation>
    <scope>NUCLEOTIDE SEQUENCE</scope>
    <source>
        <strain evidence="2">CBS 342.82</strain>
    </source>
</reference>
<proteinExistence type="predicted"/>
<dbReference type="GeneID" id="54356849"/>
<reference evidence="2" key="1">
    <citation type="submission" date="2020-01" db="EMBL/GenBank/DDBJ databases">
        <authorList>
            <consortium name="DOE Joint Genome Institute"/>
            <person name="Haridas S."/>
            <person name="Albert R."/>
            <person name="Binder M."/>
            <person name="Bloem J."/>
            <person name="Labutti K."/>
            <person name="Salamov A."/>
            <person name="Andreopoulos B."/>
            <person name="Baker S.E."/>
            <person name="Barry K."/>
            <person name="Bills G."/>
            <person name="Bluhm B.H."/>
            <person name="Cannon C."/>
            <person name="Castanera R."/>
            <person name="Culley D.E."/>
            <person name="Daum C."/>
            <person name="Ezra D."/>
            <person name="Gonzalez J.B."/>
            <person name="Henrissat B."/>
            <person name="Kuo A."/>
            <person name="Liang C."/>
            <person name="Lipzen A."/>
            <person name="Lutzoni F."/>
            <person name="Magnuson J."/>
            <person name="Mondo S."/>
            <person name="Nolan M."/>
            <person name="Ohm R."/>
            <person name="Pangilinan J."/>
            <person name="Park H.-J."/>
            <person name="Ramirez L."/>
            <person name="Alfaro M."/>
            <person name="Sun H."/>
            <person name="Tritt A."/>
            <person name="Yoshinaga Y."/>
            <person name="Zwiers L.-H."/>
            <person name="Turgeon B.G."/>
            <person name="Goodwin S.B."/>
            <person name="Spatafora J.W."/>
            <person name="Crous P.W."/>
            <person name="Grigoriev I.V."/>
        </authorList>
    </citation>
    <scope>NUCLEOTIDE SEQUENCE</scope>
    <source>
        <strain evidence="2">CBS 342.82</strain>
    </source>
</reference>
<gene>
    <name evidence="2" type="ORF">K489DRAFT_131652</name>
</gene>
<evidence type="ECO:0000313" key="1">
    <source>
        <dbReference type="Proteomes" id="UP000504637"/>
    </source>
</evidence>
<evidence type="ECO:0000313" key="2">
    <source>
        <dbReference type="RefSeq" id="XP_033455118.1"/>
    </source>
</evidence>
<organism evidence="2">
    <name type="scientific">Dissoconium aciculare CBS 342.82</name>
    <dbReference type="NCBI Taxonomy" id="1314786"/>
    <lineage>
        <taxon>Eukaryota</taxon>
        <taxon>Fungi</taxon>
        <taxon>Dikarya</taxon>
        <taxon>Ascomycota</taxon>
        <taxon>Pezizomycotina</taxon>
        <taxon>Dothideomycetes</taxon>
        <taxon>Dothideomycetidae</taxon>
        <taxon>Mycosphaerellales</taxon>
        <taxon>Dissoconiaceae</taxon>
        <taxon>Dissoconium</taxon>
    </lineage>
</organism>
<sequence>MTGTQAECIARCRARKGRRPRASMTQLALCVVESSASGSRHNGDCSRRPCFWVELISKGHMRSVMSEHVVDRYQCIQFHHQTSSSQSSILAAYCESTSIDSFTEARLCDLRSRLYDERIC</sequence>
<dbReference type="RefSeq" id="XP_033455118.1">
    <property type="nucleotide sequence ID" value="XM_033599050.1"/>
</dbReference>
<dbReference type="AlphaFoldDB" id="A0A6J3LTY3"/>
<keyword evidence="1" id="KW-1185">Reference proteome</keyword>
<reference evidence="2" key="3">
    <citation type="submission" date="2025-08" db="UniProtKB">
        <authorList>
            <consortium name="RefSeq"/>
        </authorList>
    </citation>
    <scope>IDENTIFICATION</scope>
    <source>
        <strain evidence="2">CBS 342.82</strain>
    </source>
</reference>
<protein>
    <submittedName>
        <fullName evidence="2">Uncharacterized protein</fullName>
    </submittedName>
</protein>